<feature type="domain" description="Dihydrodipicolinate reductase N-terminal" evidence="13">
    <location>
        <begin position="1"/>
        <end position="98"/>
    </location>
</feature>
<dbReference type="PANTHER" id="PTHR20836:SF0">
    <property type="entry name" value="4-HYDROXY-TETRAHYDRODIPICOLINATE REDUCTASE 1, CHLOROPLASTIC-RELATED"/>
    <property type="match status" value="1"/>
</dbReference>
<dbReference type="InterPro" id="IPR036291">
    <property type="entry name" value="NAD(P)-bd_dom_sf"/>
</dbReference>
<dbReference type="Gene3D" id="3.40.50.720">
    <property type="entry name" value="NAD(P)-binding Rossmann-like Domain"/>
    <property type="match status" value="1"/>
</dbReference>
<evidence type="ECO:0000256" key="1">
    <source>
        <dbReference type="ARBA" id="ARBA00006642"/>
    </source>
</evidence>
<evidence type="ECO:0000256" key="2">
    <source>
        <dbReference type="ARBA" id="ARBA00022605"/>
    </source>
</evidence>
<dbReference type="CDD" id="cd02274">
    <property type="entry name" value="DHDPR_N"/>
    <property type="match status" value="1"/>
</dbReference>
<evidence type="ECO:0000313" key="15">
    <source>
        <dbReference type="EMBL" id="RUL59637.1"/>
    </source>
</evidence>
<dbReference type="InterPro" id="IPR022663">
    <property type="entry name" value="DapB_C"/>
</dbReference>
<dbReference type="Pfam" id="PF01113">
    <property type="entry name" value="DapB_N"/>
    <property type="match status" value="1"/>
</dbReference>
<dbReference type="Gene3D" id="3.30.360.10">
    <property type="entry name" value="Dihydrodipicolinate Reductase, domain 2"/>
    <property type="match status" value="1"/>
</dbReference>
<evidence type="ECO:0000256" key="10">
    <source>
        <dbReference type="ARBA" id="ARBA00049080"/>
    </source>
</evidence>
<evidence type="ECO:0000256" key="4">
    <source>
        <dbReference type="ARBA" id="ARBA00022915"/>
    </source>
</evidence>
<name>A0A432LLB7_9BACT</name>
<dbReference type="AlphaFoldDB" id="A0A432LLB7"/>
<dbReference type="EC" id="1.17.1.8" evidence="9 12"/>
<dbReference type="GO" id="GO:0009089">
    <property type="term" value="P:lysine biosynthetic process via diaminopimelate"/>
    <property type="evidence" value="ECO:0007669"/>
    <property type="project" value="UniProtKB-UniRule"/>
</dbReference>
<keyword evidence="6" id="KW-0520">NAD</keyword>
<reference evidence="15 16" key="1">
    <citation type="submission" date="2018-12" db="EMBL/GenBank/DDBJ databases">
        <title>Genome sequencing of Prevotella sp. KCOM 3155 (= JS262).</title>
        <authorList>
            <person name="Kook J.-K."/>
            <person name="Park S.-N."/>
            <person name="Lim Y.K."/>
        </authorList>
    </citation>
    <scope>NUCLEOTIDE SEQUENCE [LARGE SCALE GENOMIC DNA]</scope>
    <source>
        <strain evidence="15 16">KCOM 3155</strain>
    </source>
</reference>
<keyword evidence="3" id="KW-0521">NADP</keyword>
<protein>
    <recommendedName>
        <fullName evidence="9 12">4-hydroxy-tetrahydrodipicolinate reductase</fullName>
        <ecNumber evidence="9 12">1.17.1.8</ecNumber>
    </recommendedName>
</protein>
<evidence type="ECO:0000256" key="3">
    <source>
        <dbReference type="ARBA" id="ARBA00022857"/>
    </source>
</evidence>
<evidence type="ECO:0000256" key="12">
    <source>
        <dbReference type="NCBIfam" id="TIGR00036"/>
    </source>
</evidence>
<feature type="domain" description="Dihydrodipicolinate reductase C-terminal" evidence="14">
    <location>
        <begin position="120"/>
        <end position="252"/>
    </location>
</feature>
<evidence type="ECO:0000256" key="6">
    <source>
        <dbReference type="ARBA" id="ARBA00023027"/>
    </source>
</evidence>
<dbReference type="Pfam" id="PF05173">
    <property type="entry name" value="DapB_C"/>
    <property type="match status" value="1"/>
</dbReference>
<dbReference type="RefSeq" id="WP_126678744.1">
    <property type="nucleotide sequence ID" value="NZ_CAUTUZ010000005.1"/>
</dbReference>
<comment type="pathway">
    <text evidence="8">Amino-acid biosynthesis; L-lysine biosynthesis via DAP pathway; (S)-tetrahydrodipicolinate from L-aspartate: step 4/4.</text>
</comment>
<dbReference type="SUPFAM" id="SSF55347">
    <property type="entry name" value="Glyceraldehyde-3-phosphate dehydrogenase-like, C-terminal domain"/>
    <property type="match status" value="1"/>
</dbReference>
<comment type="similarity">
    <text evidence="1">Belongs to the DapB family.</text>
</comment>
<evidence type="ECO:0000256" key="9">
    <source>
        <dbReference type="ARBA" id="ARBA00038983"/>
    </source>
</evidence>
<keyword evidence="16" id="KW-1185">Reference proteome</keyword>
<keyword evidence="4" id="KW-0220">Diaminopimelate biosynthesis</keyword>
<sequence>MKIALIGYGKMGKMIEQIALSRGHEIVSIIDVDNQEDFDSEAFASADVAIEFTNPQSAYGNILRAFEKNVKVVSGSTGWQKEHGDDVKRMCSGSSLVQSGAENGTMSGRTLFWASNFSVGVAIFSAVNRYLAKLMNGFSQYDVHLEETHHVHKIDAPSGTAITLAEGIIGELDRKDGWVKGQENQPYDANLLRIDSLRRGEVPGIHTVRYDSEADCITISHDAHSRKGFAMGAVLAAEYTKNHSGLLTIEDMFDWMKK</sequence>
<dbReference type="InterPro" id="IPR000846">
    <property type="entry name" value="DapB_N"/>
</dbReference>
<evidence type="ECO:0000256" key="7">
    <source>
        <dbReference type="ARBA" id="ARBA00023154"/>
    </source>
</evidence>
<organism evidence="15 16">
    <name type="scientific">Prevotella koreensis</name>
    <dbReference type="NCBI Taxonomy" id="2490854"/>
    <lineage>
        <taxon>Bacteria</taxon>
        <taxon>Pseudomonadati</taxon>
        <taxon>Bacteroidota</taxon>
        <taxon>Bacteroidia</taxon>
        <taxon>Bacteroidales</taxon>
        <taxon>Prevotellaceae</taxon>
        <taxon>Prevotella</taxon>
    </lineage>
</organism>
<accession>A0A432LLB7</accession>
<comment type="catalytic activity">
    <reaction evidence="10">
        <text>(S)-2,3,4,5-tetrahydrodipicolinate + NADP(+) + H2O = (2S,4S)-4-hydroxy-2,3,4,5-tetrahydrodipicolinate + NADPH + H(+)</text>
        <dbReference type="Rhea" id="RHEA:35331"/>
        <dbReference type="ChEBI" id="CHEBI:15377"/>
        <dbReference type="ChEBI" id="CHEBI:15378"/>
        <dbReference type="ChEBI" id="CHEBI:16845"/>
        <dbReference type="ChEBI" id="CHEBI:57783"/>
        <dbReference type="ChEBI" id="CHEBI:58349"/>
        <dbReference type="ChEBI" id="CHEBI:67139"/>
        <dbReference type="EC" id="1.17.1.8"/>
    </reaction>
</comment>
<dbReference type="InterPro" id="IPR023940">
    <property type="entry name" value="DHDPR_bac"/>
</dbReference>
<evidence type="ECO:0000256" key="8">
    <source>
        <dbReference type="ARBA" id="ARBA00037922"/>
    </source>
</evidence>
<dbReference type="NCBIfam" id="TIGR00036">
    <property type="entry name" value="dapB"/>
    <property type="match status" value="1"/>
</dbReference>
<evidence type="ECO:0000259" key="14">
    <source>
        <dbReference type="Pfam" id="PF05173"/>
    </source>
</evidence>
<dbReference type="PIRSF" id="PIRSF000161">
    <property type="entry name" value="DHPR"/>
    <property type="match status" value="1"/>
</dbReference>
<keyword evidence="2" id="KW-0028">Amino-acid biosynthesis</keyword>
<dbReference type="PANTHER" id="PTHR20836">
    <property type="entry name" value="DIHYDRODIPICOLINATE REDUCTASE"/>
    <property type="match status" value="1"/>
</dbReference>
<comment type="catalytic activity">
    <reaction evidence="11">
        <text>(S)-2,3,4,5-tetrahydrodipicolinate + NAD(+) + H2O = (2S,4S)-4-hydroxy-2,3,4,5-tetrahydrodipicolinate + NADH + H(+)</text>
        <dbReference type="Rhea" id="RHEA:35323"/>
        <dbReference type="ChEBI" id="CHEBI:15377"/>
        <dbReference type="ChEBI" id="CHEBI:15378"/>
        <dbReference type="ChEBI" id="CHEBI:16845"/>
        <dbReference type="ChEBI" id="CHEBI:57540"/>
        <dbReference type="ChEBI" id="CHEBI:57945"/>
        <dbReference type="ChEBI" id="CHEBI:67139"/>
        <dbReference type="EC" id="1.17.1.8"/>
    </reaction>
</comment>
<evidence type="ECO:0000259" key="13">
    <source>
        <dbReference type="Pfam" id="PF01113"/>
    </source>
</evidence>
<dbReference type="OrthoDB" id="9790352at2"/>
<evidence type="ECO:0000313" key="16">
    <source>
        <dbReference type="Proteomes" id="UP000278983"/>
    </source>
</evidence>
<dbReference type="SUPFAM" id="SSF51735">
    <property type="entry name" value="NAD(P)-binding Rossmann-fold domains"/>
    <property type="match status" value="1"/>
</dbReference>
<keyword evidence="7" id="KW-0457">Lysine biosynthesis</keyword>
<evidence type="ECO:0000256" key="11">
    <source>
        <dbReference type="ARBA" id="ARBA00049396"/>
    </source>
</evidence>
<dbReference type="GO" id="GO:0008839">
    <property type="term" value="F:4-hydroxy-tetrahydrodipicolinate reductase"/>
    <property type="evidence" value="ECO:0007669"/>
    <property type="project" value="UniProtKB-UniRule"/>
</dbReference>
<keyword evidence="5 15" id="KW-0560">Oxidoreductase</keyword>
<dbReference type="GO" id="GO:0019877">
    <property type="term" value="P:diaminopimelate biosynthetic process"/>
    <property type="evidence" value="ECO:0007669"/>
    <property type="project" value="UniProtKB-KW"/>
</dbReference>
<evidence type="ECO:0000256" key="5">
    <source>
        <dbReference type="ARBA" id="ARBA00023002"/>
    </source>
</evidence>
<dbReference type="EMBL" id="RYYU01000001">
    <property type="protein sequence ID" value="RUL59637.1"/>
    <property type="molecule type" value="Genomic_DNA"/>
</dbReference>
<comment type="caution">
    <text evidence="15">The sequence shown here is derived from an EMBL/GenBank/DDBJ whole genome shotgun (WGS) entry which is preliminary data.</text>
</comment>
<dbReference type="Proteomes" id="UP000278983">
    <property type="component" value="Unassembled WGS sequence"/>
</dbReference>
<proteinExistence type="inferred from homology"/>
<dbReference type="GO" id="GO:0005829">
    <property type="term" value="C:cytosol"/>
    <property type="evidence" value="ECO:0007669"/>
    <property type="project" value="TreeGrafter"/>
</dbReference>
<gene>
    <name evidence="15" type="primary">dapB</name>
    <name evidence="15" type="ORF">EHV08_07590</name>
</gene>